<name>A0A1W7R9L2_9SCOR</name>
<feature type="compositionally biased region" description="Basic and acidic residues" evidence="1">
    <location>
        <begin position="37"/>
        <end position="58"/>
    </location>
</feature>
<accession>A0A1W7R9L2</accession>
<feature type="chain" id="PRO_5013343540" evidence="2">
    <location>
        <begin position="19"/>
        <end position="165"/>
    </location>
</feature>
<evidence type="ECO:0000256" key="1">
    <source>
        <dbReference type="SAM" id="MobiDB-lite"/>
    </source>
</evidence>
<evidence type="ECO:0000313" key="3">
    <source>
        <dbReference type="EMBL" id="JAV47832.1"/>
    </source>
</evidence>
<protein>
    <submittedName>
        <fullName evidence="3">Secreted protein</fullName>
    </submittedName>
</protein>
<feature type="region of interest" description="Disordered" evidence="1">
    <location>
        <begin position="17"/>
        <end position="72"/>
    </location>
</feature>
<dbReference type="AlphaFoldDB" id="A0A1W7R9L2"/>
<dbReference type="SUPFAM" id="SSF47565">
    <property type="entry name" value="Insect pheromone/odorant-binding proteins"/>
    <property type="match status" value="1"/>
</dbReference>
<dbReference type="EMBL" id="GFAH01000557">
    <property type="protein sequence ID" value="JAV47832.1"/>
    <property type="molecule type" value="Transcribed_RNA"/>
</dbReference>
<organism evidence="3">
    <name type="scientific">Hadrurus spadix</name>
    <dbReference type="NCBI Taxonomy" id="141984"/>
    <lineage>
        <taxon>Eukaryota</taxon>
        <taxon>Metazoa</taxon>
        <taxon>Ecdysozoa</taxon>
        <taxon>Arthropoda</taxon>
        <taxon>Chelicerata</taxon>
        <taxon>Arachnida</taxon>
        <taxon>Scorpiones</taxon>
        <taxon>Iurida</taxon>
        <taxon>Iuroidea</taxon>
        <taxon>Hadrurus</taxon>
    </lineage>
</organism>
<reference evidence="3" key="1">
    <citation type="submission" date="2016-11" db="EMBL/GenBank/DDBJ databases">
        <title>Venom-gland transcriptomics and venom proteomics of the black-back scorpion (Hadrurus spadix) reveal detectability challenges and an unexplored realm of animal toxin diversity.</title>
        <authorList>
            <person name="Rokyta D.R."/>
            <person name="Ward M.J."/>
        </authorList>
    </citation>
    <scope>NUCLEOTIDE SEQUENCE</scope>
    <source>
        <tissue evidence="3">Venom gland</tissue>
    </source>
</reference>
<feature type="signal peptide" evidence="2">
    <location>
        <begin position="1"/>
        <end position="18"/>
    </location>
</feature>
<proteinExistence type="predicted"/>
<sequence>MKTILLVFAIALISLASAQGPPPPSDQPPEINWGKCESLKPTDKEKEEKKKVIDECLKESPPPSGEVNEEDAVRHHAEITVCALKKEKWLTEEGPYDFERAYKELEPKVPKEIKEDIAKQHEECKEEATKKIPDEFAGQAQLYQACMDFHVSEKCGIEIVRPPQP</sequence>
<dbReference type="GO" id="GO:0005549">
    <property type="term" value="F:odorant binding"/>
    <property type="evidence" value="ECO:0007669"/>
    <property type="project" value="InterPro"/>
</dbReference>
<keyword evidence="2" id="KW-0732">Signal</keyword>
<dbReference type="InterPro" id="IPR036728">
    <property type="entry name" value="PBP_GOBP_sf"/>
</dbReference>
<evidence type="ECO:0000256" key="2">
    <source>
        <dbReference type="SAM" id="SignalP"/>
    </source>
</evidence>